<evidence type="ECO:0000313" key="2">
    <source>
        <dbReference type="Proteomes" id="UP000789508"/>
    </source>
</evidence>
<comment type="caution">
    <text evidence="1">The sequence shown here is derived from an EMBL/GenBank/DDBJ whole genome shotgun (WGS) entry which is preliminary data.</text>
</comment>
<keyword evidence="2" id="KW-1185">Reference proteome</keyword>
<protein>
    <submittedName>
        <fullName evidence="1">14559_t:CDS:1</fullName>
    </submittedName>
</protein>
<accession>A0A9N9AN55</accession>
<evidence type="ECO:0000313" key="1">
    <source>
        <dbReference type="EMBL" id="CAG8536610.1"/>
    </source>
</evidence>
<gene>
    <name evidence="1" type="ORF">ALEPTO_LOCUS5201</name>
</gene>
<dbReference type="EMBL" id="CAJVPS010001401">
    <property type="protein sequence ID" value="CAG8536610.1"/>
    <property type="molecule type" value="Genomic_DNA"/>
</dbReference>
<dbReference type="AlphaFoldDB" id="A0A9N9AN55"/>
<name>A0A9N9AN55_9GLOM</name>
<organism evidence="1 2">
    <name type="scientific">Ambispora leptoticha</name>
    <dbReference type="NCBI Taxonomy" id="144679"/>
    <lineage>
        <taxon>Eukaryota</taxon>
        <taxon>Fungi</taxon>
        <taxon>Fungi incertae sedis</taxon>
        <taxon>Mucoromycota</taxon>
        <taxon>Glomeromycotina</taxon>
        <taxon>Glomeromycetes</taxon>
        <taxon>Archaeosporales</taxon>
        <taxon>Ambisporaceae</taxon>
        <taxon>Ambispora</taxon>
    </lineage>
</organism>
<sequence length="78" mass="8726">MPGYPDFGQNDLIMTDGYGIFRIAEVRLIMMVQERDWLVFTGSHDSGDLCPGDSPICDLHAKTDFVISGPVRTRYSSL</sequence>
<dbReference type="Proteomes" id="UP000789508">
    <property type="component" value="Unassembled WGS sequence"/>
</dbReference>
<reference evidence="1" key="1">
    <citation type="submission" date="2021-06" db="EMBL/GenBank/DDBJ databases">
        <authorList>
            <person name="Kallberg Y."/>
            <person name="Tangrot J."/>
            <person name="Rosling A."/>
        </authorList>
    </citation>
    <scope>NUCLEOTIDE SEQUENCE</scope>
    <source>
        <strain evidence="1">FL130A</strain>
    </source>
</reference>
<proteinExistence type="predicted"/>